<dbReference type="Proteomes" id="UP001621964">
    <property type="component" value="Unassembled WGS sequence"/>
</dbReference>
<dbReference type="PROSITE" id="PS51257">
    <property type="entry name" value="PROKAR_LIPOPROTEIN"/>
    <property type="match status" value="1"/>
</dbReference>
<accession>A0ABW8Q5Z4</accession>
<evidence type="ECO:0000313" key="3">
    <source>
        <dbReference type="EMBL" id="MFK7643006.1"/>
    </source>
</evidence>
<evidence type="ECO:0008006" key="5">
    <source>
        <dbReference type="Google" id="ProtNLM"/>
    </source>
</evidence>
<protein>
    <recommendedName>
        <fullName evidence="5">Lipoprotein</fullName>
    </recommendedName>
</protein>
<evidence type="ECO:0000313" key="4">
    <source>
        <dbReference type="Proteomes" id="UP001621964"/>
    </source>
</evidence>
<name>A0ABW8Q5Z4_9NEIS</name>
<gene>
    <name evidence="3" type="ORF">ACI43T_11020</name>
</gene>
<comment type="caution">
    <text evidence="3">The sequence shown here is derived from an EMBL/GenBank/DDBJ whole genome shotgun (WGS) entry which is preliminary data.</text>
</comment>
<evidence type="ECO:0000256" key="1">
    <source>
        <dbReference type="SAM" id="MobiDB-lite"/>
    </source>
</evidence>
<evidence type="ECO:0000256" key="2">
    <source>
        <dbReference type="SAM" id="SignalP"/>
    </source>
</evidence>
<feature type="chain" id="PRO_5047110488" description="Lipoprotein" evidence="2">
    <location>
        <begin position="17"/>
        <end position="173"/>
    </location>
</feature>
<organism evidence="3 4">
    <name type="scientific">Neisseria oralis</name>
    <dbReference type="NCBI Taxonomy" id="1107316"/>
    <lineage>
        <taxon>Bacteria</taxon>
        <taxon>Pseudomonadati</taxon>
        <taxon>Pseudomonadota</taxon>
        <taxon>Betaproteobacteria</taxon>
        <taxon>Neisseriales</taxon>
        <taxon>Neisseriaceae</taxon>
        <taxon>Neisseria</taxon>
    </lineage>
</organism>
<dbReference type="RefSeq" id="WP_405387089.1">
    <property type="nucleotide sequence ID" value="NZ_JBJGEB010000015.1"/>
</dbReference>
<keyword evidence="2" id="KW-0732">Signal</keyword>
<dbReference type="EMBL" id="JBJGEB010000015">
    <property type="protein sequence ID" value="MFK7643006.1"/>
    <property type="molecule type" value="Genomic_DNA"/>
</dbReference>
<proteinExistence type="predicted"/>
<feature type="region of interest" description="Disordered" evidence="1">
    <location>
        <begin position="24"/>
        <end position="46"/>
    </location>
</feature>
<sequence>MSVNKTVLFLSCCLLAACGQKESASPSQASAPDSPQTVSAPAPAAVSQPASAAASAPAALGGELQTADRAAWQRYRCAEGSVEARYYKGSAGPEAQIRYKGGILTAAYSAAGSDEDLTAFSDGTQTWTIGNEFGNDFYKEGNGFLVHHEQAEGIDGTEATVDNLLLHECTPAS</sequence>
<keyword evidence="4" id="KW-1185">Reference proteome</keyword>
<feature type="signal peptide" evidence="2">
    <location>
        <begin position="1"/>
        <end position="16"/>
    </location>
</feature>
<reference evidence="3 4" key="1">
    <citation type="submission" date="2024-11" db="EMBL/GenBank/DDBJ databases">
        <authorList>
            <person name="Mikucki A.G."/>
            <person name="Kahler C.M."/>
        </authorList>
    </citation>
    <scope>NUCLEOTIDE SEQUENCE [LARGE SCALE GENOMIC DNA]</scope>
    <source>
        <strain evidence="3 4">EXNM717</strain>
    </source>
</reference>